<protein>
    <submittedName>
        <fullName evidence="1">DUF4837 family protein</fullName>
    </submittedName>
</protein>
<keyword evidence="2" id="KW-1185">Reference proteome</keyword>
<gene>
    <name evidence="1" type="ORF">LQ318_04065</name>
</gene>
<accession>A0ABT3PW50</accession>
<dbReference type="Proteomes" id="UP001207337">
    <property type="component" value="Unassembled WGS sequence"/>
</dbReference>
<evidence type="ECO:0000313" key="1">
    <source>
        <dbReference type="EMBL" id="MCW9712073.1"/>
    </source>
</evidence>
<dbReference type="Pfam" id="PF16125">
    <property type="entry name" value="DUF4837"/>
    <property type="match status" value="1"/>
</dbReference>
<dbReference type="PROSITE" id="PS51257">
    <property type="entry name" value="PROKAR_LIPOPROTEIN"/>
    <property type="match status" value="1"/>
</dbReference>
<name>A0ABT3PW50_9BACT</name>
<reference evidence="1 2" key="1">
    <citation type="submission" date="2021-11" db="EMBL/GenBank/DDBJ databases">
        <title>Aliifidinibius sp. nov., a new bacterium isolated from saline soil.</title>
        <authorList>
            <person name="Galisteo C."/>
            <person name="De La Haba R."/>
            <person name="Sanchez-Porro C."/>
            <person name="Ventosa A."/>
        </authorList>
    </citation>
    <scope>NUCLEOTIDE SEQUENCE [LARGE SCALE GENOMIC DNA]</scope>
    <source>
        <strain evidence="1 2">KACC 190600</strain>
    </source>
</reference>
<evidence type="ECO:0000313" key="2">
    <source>
        <dbReference type="Proteomes" id="UP001207337"/>
    </source>
</evidence>
<sequence>MKSLLKIGLLILTAVVWISCEGDYRQEATGGSGQVTVMMDSTQWDSETAEALRETYGRWVRTIPNPQPLFNLQFKDFQNNDELERLKRSKNLIVAAPIDDSTNTAQFIRALLSDEIESQVQNGESFAFPLQDRWYRNQWTMILSAPTDSALAEQIRNSEKTLTDHLMEKEFARWKEEVYERGEQTELADSLWTEAGWKIRIQHDWRKSIDTTYTDNGEENHFFTMRRPLPENDRWFWAWWKEDVTDNSFLDDEWINAKRDSLMEQWIRGTRDSSYVTTEYRRPVETESFEINGDLAYETLGTWRMTKDAMGGPFANLTIYDDETDRLFILEFGQFAPKYDKRRFVRQFRTMLRTFESDSTWQGPTQ</sequence>
<dbReference type="RefSeq" id="WP_265787739.1">
    <property type="nucleotide sequence ID" value="NZ_BAABRS010000001.1"/>
</dbReference>
<proteinExistence type="predicted"/>
<dbReference type="InterPro" id="IPR032286">
    <property type="entry name" value="DUF4837"/>
</dbReference>
<organism evidence="1 2">
    <name type="scientific">Fodinibius salicampi</name>
    <dbReference type="NCBI Taxonomy" id="1920655"/>
    <lineage>
        <taxon>Bacteria</taxon>
        <taxon>Pseudomonadati</taxon>
        <taxon>Balneolota</taxon>
        <taxon>Balneolia</taxon>
        <taxon>Balneolales</taxon>
        <taxon>Balneolaceae</taxon>
        <taxon>Fodinibius</taxon>
    </lineage>
</organism>
<comment type="caution">
    <text evidence="1">The sequence shown here is derived from an EMBL/GenBank/DDBJ whole genome shotgun (WGS) entry which is preliminary data.</text>
</comment>
<dbReference type="EMBL" id="JAJNDC010000001">
    <property type="protein sequence ID" value="MCW9712073.1"/>
    <property type="molecule type" value="Genomic_DNA"/>
</dbReference>